<dbReference type="SUPFAM" id="SSF48726">
    <property type="entry name" value="Immunoglobulin"/>
    <property type="match status" value="1"/>
</dbReference>
<feature type="domain" description="Ig-like" evidence="7">
    <location>
        <begin position="183"/>
        <end position="283"/>
    </location>
</feature>
<dbReference type="Gene3D" id="4.10.40.20">
    <property type="match status" value="1"/>
</dbReference>
<comment type="caution">
    <text evidence="10">The sequence shown here is derived from an EMBL/GenBank/DDBJ whole genome shotgun (WGS) entry which is preliminary data.</text>
</comment>
<dbReference type="InterPro" id="IPR011390">
    <property type="entry name" value="IGFBP_rP_mac25"/>
</dbReference>
<protein>
    <submittedName>
        <fullName evidence="10">Insulin-like growth factor-binding protein-related protein 1</fullName>
    </submittedName>
</protein>
<evidence type="ECO:0000313" key="10">
    <source>
        <dbReference type="EMBL" id="KAF0294874.1"/>
    </source>
</evidence>
<evidence type="ECO:0000256" key="4">
    <source>
        <dbReference type="ARBA" id="ARBA00023157"/>
    </source>
</evidence>
<dbReference type="InterPro" id="IPR002350">
    <property type="entry name" value="Kazal_dom"/>
</dbReference>
<proteinExistence type="predicted"/>
<dbReference type="InterPro" id="IPR000867">
    <property type="entry name" value="IGFBP-like"/>
</dbReference>
<dbReference type="InterPro" id="IPR003599">
    <property type="entry name" value="Ig_sub"/>
</dbReference>
<dbReference type="EMBL" id="VIIS01001652">
    <property type="protein sequence ID" value="KAF0294874.1"/>
    <property type="molecule type" value="Genomic_DNA"/>
</dbReference>
<keyword evidence="3 6" id="KW-0732">Signal</keyword>
<keyword evidence="5" id="KW-0393">Immunoglobulin domain</keyword>
<dbReference type="SMART" id="SM00409">
    <property type="entry name" value="IG"/>
    <property type="match status" value="1"/>
</dbReference>
<dbReference type="PROSITE" id="PS51465">
    <property type="entry name" value="KAZAL_2"/>
    <property type="match status" value="1"/>
</dbReference>
<dbReference type="SMART" id="SM00408">
    <property type="entry name" value="IGc2"/>
    <property type="match status" value="1"/>
</dbReference>
<dbReference type="PROSITE" id="PS50835">
    <property type="entry name" value="IG_LIKE"/>
    <property type="match status" value="1"/>
</dbReference>
<dbReference type="InterPro" id="IPR036058">
    <property type="entry name" value="Kazal_dom_sf"/>
</dbReference>
<dbReference type="CDD" id="cd00104">
    <property type="entry name" value="KAZAL_FS"/>
    <property type="match status" value="1"/>
</dbReference>
<feature type="domain" description="IGFBP N-terminal" evidence="8">
    <location>
        <begin position="16"/>
        <end position="99"/>
    </location>
</feature>
<reference evidence="10 11" key="1">
    <citation type="submission" date="2019-07" db="EMBL/GenBank/DDBJ databases">
        <title>Draft genome assembly of a fouling barnacle, Amphibalanus amphitrite (Darwin, 1854): The first reference genome for Thecostraca.</title>
        <authorList>
            <person name="Kim W."/>
        </authorList>
    </citation>
    <scope>NUCLEOTIDE SEQUENCE [LARGE SCALE GENOMIC DNA]</scope>
    <source>
        <strain evidence="10">SNU_AA5</strain>
        <tissue evidence="10">Soma without cirri and trophi</tissue>
    </source>
</reference>
<feature type="domain" description="Kazal-like" evidence="9">
    <location>
        <begin position="139"/>
        <end position="181"/>
    </location>
</feature>
<dbReference type="FunFam" id="2.60.40.10:FF:000032">
    <property type="entry name" value="palladin isoform X1"/>
    <property type="match status" value="1"/>
</dbReference>
<dbReference type="PANTHER" id="PTHR14186:SF19">
    <property type="entry name" value="INSULIN-LIKE GROWTH FACTOR-BINDING PROTEIN 7"/>
    <property type="match status" value="1"/>
</dbReference>
<dbReference type="InterPro" id="IPR009030">
    <property type="entry name" value="Growth_fac_rcpt_cys_sf"/>
</dbReference>
<feature type="signal peptide" evidence="6">
    <location>
        <begin position="1"/>
        <end position="17"/>
    </location>
</feature>
<evidence type="ECO:0000259" key="7">
    <source>
        <dbReference type="PROSITE" id="PS50835"/>
    </source>
</evidence>
<keyword evidence="11" id="KW-1185">Reference proteome</keyword>
<dbReference type="GO" id="GO:0009966">
    <property type="term" value="P:regulation of signal transduction"/>
    <property type="evidence" value="ECO:0007669"/>
    <property type="project" value="TreeGrafter"/>
</dbReference>
<dbReference type="AlphaFoldDB" id="A0A6A4VTC7"/>
<dbReference type="InterPro" id="IPR007110">
    <property type="entry name" value="Ig-like_dom"/>
</dbReference>
<comment type="subcellular location">
    <subcellularLocation>
        <location evidence="1">Secreted</location>
    </subcellularLocation>
</comment>
<dbReference type="GO" id="GO:0005576">
    <property type="term" value="C:extracellular region"/>
    <property type="evidence" value="ECO:0007669"/>
    <property type="project" value="UniProtKB-SubCell"/>
</dbReference>
<dbReference type="PANTHER" id="PTHR14186">
    <property type="entry name" value="INSULIN-LIKE GROWTH FACTOR BINDING PROTEIN-RELATED"/>
    <property type="match status" value="1"/>
</dbReference>
<dbReference type="Gene3D" id="2.60.40.10">
    <property type="entry name" value="Immunoglobulins"/>
    <property type="match status" value="1"/>
</dbReference>
<dbReference type="PROSITE" id="PS51323">
    <property type="entry name" value="IGFBP_N_2"/>
    <property type="match status" value="1"/>
</dbReference>
<accession>A0A6A4VTC7</accession>
<gene>
    <name evidence="10" type="primary">IGFBP_0</name>
    <name evidence="10" type="ORF">FJT64_007508</name>
</gene>
<dbReference type="Pfam" id="PF13927">
    <property type="entry name" value="Ig_3"/>
    <property type="match status" value="1"/>
</dbReference>
<dbReference type="Pfam" id="PF07648">
    <property type="entry name" value="Kazal_2"/>
    <property type="match status" value="1"/>
</dbReference>
<dbReference type="InterPro" id="IPR036179">
    <property type="entry name" value="Ig-like_dom_sf"/>
</dbReference>
<evidence type="ECO:0000256" key="3">
    <source>
        <dbReference type="ARBA" id="ARBA00022729"/>
    </source>
</evidence>
<dbReference type="OrthoDB" id="5985519at2759"/>
<feature type="chain" id="PRO_5025491040" evidence="6">
    <location>
        <begin position="18"/>
        <end position="292"/>
    </location>
</feature>
<dbReference type="InterPro" id="IPR013783">
    <property type="entry name" value="Ig-like_fold"/>
</dbReference>
<keyword evidence="2" id="KW-0964">Secreted</keyword>
<dbReference type="SUPFAM" id="SSF100895">
    <property type="entry name" value="Kazal-type serine protease inhibitors"/>
    <property type="match status" value="1"/>
</dbReference>
<sequence length="292" mass="31493">MLRLLLLVAACWAVSLAVECGECDPSQCAVATDCYAGVVMDLCNCCAVCGRREGEQCDDPQQNIRDKLRGDGRCGENLECKVVKTNQKSGNKLLNCGRRLMSRCGLQPRLAPTVTECPVSGAGRVSSTALGGRRLCVCKEQDMVCGSDGKTYGNLCQLMEVAYKNGTQDAPKVQMWGPCESAPTIVTGPQHAHEQLGDKLVLDCEVFGFPIPQITWYKMDEDGRNNSLPGDRGDMAIQTRGGPGNLMVTGWVQIVDLKPSDSGTYQCIAQNKNGVARADAKVSVYKMSKGEL</sequence>
<evidence type="ECO:0000259" key="9">
    <source>
        <dbReference type="PROSITE" id="PS51465"/>
    </source>
</evidence>
<evidence type="ECO:0000256" key="6">
    <source>
        <dbReference type="SAM" id="SignalP"/>
    </source>
</evidence>
<dbReference type="Gene3D" id="3.30.60.30">
    <property type="match status" value="1"/>
</dbReference>
<organism evidence="10 11">
    <name type="scientific">Amphibalanus amphitrite</name>
    <name type="common">Striped barnacle</name>
    <name type="synonym">Balanus amphitrite</name>
    <dbReference type="NCBI Taxonomy" id="1232801"/>
    <lineage>
        <taxon>Eukaryota</taxon>
        <taxon>Metazoa</taxon>
        <taxon>Ecdysozoa</taxon>
        <taxon>Arthropoda</taxon>
        <taxon>Crustacea</taxon>
        <taxon>Multicrustacea</taxon>
        <taxon>Cirripedia</taxon>
        <taxon>Thoracica</taxon>
        <taxon>Thoracicalcarea</taxon>
        <taxon>Balanomorpha</taxon>
        <taxon>Balanoidea</taxon>
        <taxon>Balanidae</taxon>
        <taxon>Amphibalaninae</taxon>
        <taxon>Amphibalanus</taxon>
    </lineage>
</organism>
<dbReference type="Proteomes" id="UP000440578">
    <property type="component" value="Unassembled WGS sequence"/>
</dbReference>
<evidence type="ECO:0000256" key="1">
    <source>
        <dbReference type="ARBA" id="ARBA00004613"/>
    </source>
</evidence>
<evidence type="ECO:0000259" key="8">
    <source>
        <dbReference type="PROSITE" id="PS51323"/>
    </source>
</evidence>
<evidence type="ECO:0000256" key="2">
    <source>
        <dbReference type="ARBA" id="ARBA00022525"/>
    </source>
</evidence>
<dbReference type="SMART" id="SM00280">
    <property type="entry name" value="KAZAL"/>
    <property type="match status" value="1"/>
</dbReference>
<evidence type="ECO:0000256" key="5">
    <source>
        <dbReference type="ARBA" id="ARBA00023319"/>
    </source>
</evidence>
<evidence type="ECO:0000313" key="11">
    <source>
        <dbReference type="Proteomes" id="UP000440578"/>
    </source>
</evidence>
<dbReference type="Pfam" id="PF00219">
    <property type="entry name" value="IGFBP"/>
    <property type="match status" value="1"/>
</dbReference>
<name>A0A6A4VTC7_AMPAM</name>
<keyword evidence="4" id="KW-1015">Disulfide bond</keyword>
<dbReference type="GO" id="GO:0005520">
    <property type="term" value="F:insulin-like growth factor binding"/>
    <property type="evidence" value="ECO:0007669"/>
    <property type="project" value="InterPro"/>
</dbReference>
<dbReference type="InterPro" id="IPR003598">
    <property type="entry name" value="Ig_sub2"/>
</dbReference>
<dbReference type="GO" id="GO:0001558">
    <property type="term" value="P:regulation of cell growth"/>
    <property type="evidence" value="ECO:0007669"/>
    <property type="project" value="InterPro"/>
</dbReference>
<dbReference type="SUPFAM" id="SSF57184">
    <property type="entry name" value="Growth factor receptor domain"/>
    <property type="match status" value="1"/>
</dbReference>